<organism evidence="1 2">
    <name type="scientific">Paenibacillus hexagrammi</name>
    <dbReference type="NCBI Taxonomy" id="2908839"/>
    <lineage>
        <taxon>Bacteria</taxon>
        <taxon>Bacillati</taxon>
        <taxon>Bacillota</taxon>
        <taxon>Bacilli</taxon>
        <taxon>Bacillales</taxon>
        <taxon>Paenibacillaceae</taxon>
        <taxon>Paenibacillus</taxon>
    </lineage>
</organism>
<name>A0ABY3SNG7_9BACL</name>
<dbReference type="Proteomes" id="UP001649230">
    <property type="component" value="Chromosome"/>
</dbReference>
<sequence length="120" mass="13978">MSTSTTNEDLDKAIDLWISNKKYEELLDLWVKGMSMDWNRLYPGIKPHRVSLPTYPFAKERYWVPENKIQSETNPISSQNKAQLDDLLYEQLIDQVLEDSITIDVAVRKVKEFMEVGNGI</sequence>
<evidence type="ECO:0000313" key="2">
    <source>
        <dbReference type="Proteomes" id="UP001649230"/>
    </source>
</evidence>
<dbReference type="Gene3D" id="3.30.70.3290">
    <property type="match status" value="1"/>
</dbReference>
<gene>
    <name evidence="1" type="ORF">L0M14_06275</name>
</gene>
<proteinExistence type="predicted"/>
<protein>
    <submittedName>
        <fullName evidence="1">Uncharacterized protein</fullName>
    </submittedName>
</protein>
<accession>A0ABY3SNG7</accession>
<keyword evidence="2" id="KW-1185">Reference proteome</keyword>
<evidence type="ECO:0000313" key="1">
    <source>
        <dbReference type="EMBL" id="UJF34761.1"/>
    </source>
</evidence>
<dbReference type="EMBL" id="CP090978">
    <property type="protein sequence ID" value="UJF34761.1"/>
    <property type="molecule type" value="Genomic_DNA"/>
</dbReference>
<reference evidence="1 2" key="1">
    <citation type="journal article" date="2024" name="Int. J. Syst. Evol. Microbiol.">
        <title>Paenibacillus hexagrammi sp. nov., a novel bacterium isolated from the gut content of Hexagrammos agrammus.</title>
        <authorList>
            <person name="Jung H.K."/>
            <person name="Kim D.G."/>
            <person name="Zin H."/>
            <person name="Park J."/>
            <person name="Jung H."/>
            <person name="Kim Y.O."/>
            <person name="Kong H.J."/>
            <person name="Kim J.W."/>
            <person name="Kim Y.S."/>
        </authorList>
    </citation>
    <scope>NUCLEOTIDE SEQUENCE [LARGE SCALE GENOMIC DNA]</scope>
    <source>
        <strain evidence="1 2">YPD9-1</strain>
    </source>
</reference>